<gene>
    <name evidence="2" type="ORF">NEJAP_2375</name>
</gene>
<keyword evidence="1" id="KW-1133">Transmembrane helix</keyword>
<accession>A0A7R6PJL0</accession>
<dbReference type="Pfam" id="PF04403">
    <property type="entry name" value="PqiA"/>
    <property type="match status" value="1"/>
</dbReference>
<keyword evidence="1" id="KW-0472">Membrane</keyword>
<dbReference type="EMBL" id="AP014546">
    <property type="protein sequence ID" value="BBB30321.1"/>
    <property type="molecule type" value="Genomic_DNA"/>
</dbReference>
<dbReference type="Proteomes" id="UP000595332">
    <property type="component" value="Chromosome"/>
</dbReference>
<feature type="transmembrane region" description="Helical" evidence="1">
    <location>
        <begin position="26"/>
        <end position="51"/>
    </location>
</feature>
<keyword evidence="3" id="KW-1185">Reference proteome</keyword>
<reference evidence="2 3" key="1">
    <citation type="journal article" date="2008" name="Int. J. Syst. Evol. Microbiol.">
        <title>Neptunomonas japonica sp. nov., an Osedax japonicus symbiont-like bacterium isolated from sediment adjacent to sperm whale carcasses off Kagoshima, Japan.</title>
        <authorList>
            <person name="Miyazaki M."/>
            <person name="Nogi Y."/>
            <person name="Fujiwara Y."/>
            <person name="Kawato M."/>
            <person name="Kubokawa K."/>
            <person name="Horikoshi K."/>
        </authorList>
    </citation>
    <scope>NUCLEOTIDE SEQUENCE [LARGE SCALE GENOMIC DNA]</scope>
    <source>
        <strain evidence="2 3">JAMM 1380</strain>
    </source>
</reference>
<sequence length="139" mass="15642">MTKFLLLENTFSVLSGALGLLQEQQYFLFMVITGFSVVLPLLKMGVLYKLLSARQQSGVHLDRYLHWMHLFGKWSMLDVFVVAILVVAVKLGAIASVEMRFGLYAFTAAVVLTMYITARVVSLMDNLPATQQEIHISKQ</sequence>
<evidence type="ECO:0000256" key="1">
    <source>
        <dbReference type="SAM" id="Phobius"/>
    </source>
</evidence>
<organism evidence="2 3">
    <name type="scientific">Neptunomonas japonica JAMM 1380</name>
    <dbReference type="NCBI Taxonomy" id="1441457"/>
    <lineage>
        <taxon>Bacteria</taxon>
        <taxon>Pseudomonadati</taxon>
        <taxon>Pseudomonadota</taxon>
        <taxon>Gammaproteobacteria</taxon>
        <taxon>Oceanospirillales</taxon>
        <taxon>Oceanospirillaceae</taxon>
        <taxon>Neptunomonas</taxon>
    </lineage>
</organism>
<protein>
    <submittedName>
        <fullName evidence="2">Paraquat-inducible protein A</fullName>
    </submittedName>
</protein>
<keyword evidence="1" id="KW-0812">Transmembrane</keyword>
<evidence type="ECO:0000313" key="3">
    <source>
        <dbReference type="Proteomes" id="UP000595332"/>
    </source>
</evidence>
<evidence type="ECO:0000313" key="2">
    <source>
        <dbReference type="EMBL" id="BBB30321.1"/>
    </source>
</evidence>
<dbReference type="AlphaFoldDB" id="A0A7R6PJL0"/>
<feature type="transmembrane region" description="Helical" evidence="1">
    <location>
        <begin position="71"/>
        <end position="95"/>
    </location>
</feature>
<dbReference type="InterPro" id="IPR007498">
    <property type="entry name" value="PqiA-like"/>
</dbReference>
<name>A0A7R6PJL0_9GAMM</name>
<proteinExistence type="predicted"/>
<feature type="transmembrane region" description="Helical" evidence="1">
    <location>
        <begin position="101"/>
        <end position="121"/>
    </location>
</feature>
<dbReference type="KEGG" id="njp:NEJAP_2375"/>